<evidence type="ECO:0000313" key="3">
    <source>
        <dbReference type="Proteomes" id="UP000444721"/>
    </source>
</evidence>
<dbReference type="VEuPathDB" id="AmoebaDB:NfTy_059760"/>
<evidence type="ECO:0008006" key="4">
    <source>
        <dbReference type="Google" id="ProtNLM"/>
    </source>
</evidence>
<keyword evidence="1" id="KW-0496">Mitochondrion</keyword>
<dbReference type="InterPro" id="IPR058240">
    <property type="entry name" value="rSAM_sf"/>
</dbReference>
<dbReference type="VEuPathDB" id="AmoebaDB:NF0039150"/>
<reference evidence="2 3" key="1">
    <citation type="journal article" date="2019" name="Sci. Rep.">
        <title>Nanopore sequencing improves the draft genome of the human pathogenic amoeba Naegleria fowleri.</title>
        <authorList>
            <person name="Liechti N."/>
            <person name="Schurch N."/>
            <person name="Bruggmann R."/>
            <person name="Wittwer M."/>
        </authorList>
    </citation>
    <scope>NUCLEOTIDE SEQUENCE [LARGE SCALE GENOMIC DNA]</scope>
    <source>
        <strain evidence="2 3">ATCC 30894</strain>
    </source>
</reference>
<accession>A0A6A5BRW2</accession>
<dbReference type="GeneID" id="68110436"/>
<dbReference type="Gene3D" id="3.20.20.70">
    <property type="entry name" value="Aldolase class I"/>
    <property type="match status" value="1"/>
</dbReference>
<dbReference type="RefSeq" id="XP_044562609.1">
    <property type="nucleotide sequence ID" value="XM_044706498.1"/>
</dbReference>
<name>A0A6A5BRW2_NAEFO</name>
<dbReference type="OrthoDB" id="431409at2759"/>
<dbReference type="InterPro" id="IPR013785">
    <property type="entry name" value="Aldolase_TIM"/>
</dbReference>
<proteinExistence type="predicted"/>
<organism evidence="2 3">
    <name type="scientific">Naegleria fowleri</name>
    <name type="common">Brain eating amoeba</name>
    <dbReference type="NCBI Taxonomy" id="5763"/>
    <lineage>
        <taxon>Eukaryota</taxon>
        <taxon>Discoba</taxon>
        <taxon>Heterolobosea</taxon>
        <taxon>Tetramitia</taxon>
        <taxon>Eutetramitia</taxon>
        <taxon>Vahlkampfiidae</taxon>
        <taxon>Naegleria</taxon>
    </lineage>
</organism>
<comment type="caution">
    <text evidence="2">The sequence shown here is derived from an EMBL/GenBank/DDBJ whole genome shotgun (WGS) entry which is preliminary data.</text>
</comment>
<dbReference type="VEuPathDB" id="AmoebaDB:FDP41_003218"/>
<evidence type="ECO:0000313" key="2">
    <source>
        <dbReference type="EMBL" id="KAF0977896.1"/>
    </source>
</evidence>
<dbReference type="SUPFAM" id="SSF102114">
    <property type="entry name" value="Radical SAM enzymes"/>
    <property type="match status" value="1"/>
</dbReference>
<dbReference type="EMBL" id="VFQX01000033">
    <property type="protein sequence ID" value="KAF0977896.1"/>
    <property type="molecule type" value="Genomic_DNA"/>
</dbReference>
<evidence type="ECO:0000256" key="1">
    <source>
        <dbReference type="ARBA" id="ARBA00023128"/>
    </source>
</evidence>
<dbReference type="OMA" id="TEGYYFW"/>
<dbReference type="Proteomes" id="UP000444721">
    <property type="component" value="Unassembled WGS sequence"/>
</dbReference>
<gene>
    <name evidence="2" type="ORF">FDP41_003218</name>
</gene>
<protein>
    <recommendedName>
        <fullName evidence="4">Radical SAM core domain-containing protein</fullName>
    </recommendedName>
</protein>
<dbReference type="AlphaFoldDB" id="A0A6A5BRW2"/>
<keyword evidence="3" id="KW-1185">Reference proteome</keyword>
<sequence>MRKVLLRTIRKNRDWLLFTREIKTIDRSFQHLWQREEEESLVLKSSKFFYHHPYRNQIITAQNDTDLHNIRTLKSQLFEIEKTTQVNLYEFINSSEERKLVLSSSTSSLLFRNGLTFTPFAFATICNANCQFCSENLQRKHLENSKSKKNSSPSKRIRNYDQYFNGLERVFQLLDTIQKTVGSLNMGLSLSGLEATSEPIWLERLCQLLSQYPSLFDERVLYSNGSGFTLHENVVENYFHNSVPKFDRIELSRQHFDEATNQAIMRFEKSQPIRSNTNYEHIVRNVLPNIFGVVKNSCILSKQGISNVELIEQYLQWAISLNVHRVVFRELSIISHEEYFDNSTKKWIDENRVSISSILSEICSSLDHPSPKFEYLYSTVGYYYMNECYRYDDKIDVIFETSSYEDLLSSFKQHPRIINKLIFHPNGNLTSDWNDHSQMIGRFFNQP</sequence>